<gene>
    <name evidence="2" type="ORF">MARPO_0003s0179</name>
</gene>
<evidence type="ECO:0000313" key="2">
    <source>
        <dbReference type="EMBL" id="PTQ49300.1"/>
    </source>
</evidence>
<name>A0A2R6XT94_MARPO</name>
<feature type="region of interest" description="Disordered" evidence="1">
    <location>
        <begin position="426"/>
        <end position="457"/>
    </location>
</feature>
<sequence>MLATLAIGASVQQAQLVVAIATSGRALSHGGSTTNYSTGAADDPSPSDEWRKLPAAPISNPSTLDETPLAAASGPPCSMELSQRRRISPFASSLRIAHRPTPHPPNRKDPLALPPPIIRHSPPSASARWPTSYAARISRASEEICVQSSTDPTSLIRRKPHCPSIKCTIIHRRRAVQGGMIRGSAMAELDLNPSNQHDMRMRLSICCSIQKISEGESEEAAGVQELPPLGSSFLRSAARARARPRPGPLRTWVVPMAEKNSSSEERKKGDIVERECFKEDNKQAAAAPAPEAQAQSQARRNRQGPARARPPSPGLLEQGPGPWPSNSPSPSPSPGPAQAEITGHNGTQHLYCAAPVAGAAAAAPIDGPCLPLLLVFGFRPWGDRPESPPPPPHPGAKKIWVLGVLVACEPPWRLTRFCATEQNIGLARAPPPPARRRSSNASLPGAAPSIPNLPHGHRNVARRDELIPLREDDRCAGFSLPGSIPTGGPAVNAKKSLLRLDCSPFKDLNHWTSLVPESTVLSLAFRCAFDFDLRIVEEISDLNWAMHAFMLEPSTLIRGIFELPSVCFSSLDSNHTDSTDLQDMTEFGFIYYKIFSFSRRPYLCSQVAQMYFYMYLRIFECLAGGKEIRVHDADVPLFPEPNYFAPAAFGDLLEPKL</sequence>
<dbReference type="Proteomes" id="UP000244005">
    <property type="component" value="Unassembled WGS sequence"/>
</dbReference>
<proteinExistence type="predicted"/>
<protein>
    <submittedName>
        <fullName evidence="2">Uncharacterized protein</fullName>
    </submittedName>
</protein>
<keyword evidence="3" id="KW-1185">Reference proteome</keyword>
<feature type="region of interest" description="Disordered" evidence="1">
    <location>
        <begin position="26"/>
        <end position="82"/>
    </location>
</feature>
<evidence type="ECO:0000256" key="1">
    <source>
        <dbReference type="SAM" id="MobiDB-lite"/>
    </source>
</evidence>
<feature type="compositionally biased region" description="Low complexity" evidence="1">
    <location>
        <begin position="283"/>
        <end position="298"/>
    </location>
</feature>
<accession>A0A2R6XT94</accession>
<evidence type="ECO:0000313" key="3">
    <source>
        <dbReference type="Proteomes" id="UP000244005"/>
    </source>
</evidence>
<feature type="compositionally biased region" description="Pro residues" evidence="1">
    <location>
        <begin position="321"/>
        <end position="335"/>
    </location>
</feature>
<reference evidence="3" key="1">
    <citation type="journal article" date="2017" name="Cell">
        <title>Insights into land plant evolution garnered from the Marchantia polymorpha genome.</title>
        <authorList>
            <person name="Bowman J.L."/>
            <person name="Kohchi T."/>
            <person name="Yamato K.T."/>
            <person name="Jenkins J."/>
            <person name="Shu S."/>
            <person name="Ishizaki K."/>
            <person name="Yamaoka S."/>
            <person name="Nishihama R."/>
            <person name="Nakamura Y."/>
            <person name="Berger F."/>
            <person name="Adam C."/>
            <person name="Aki S.S."/>
            <person name="Althoff F."/>
            <person name="Araki T."/>
            <person name="Arteaga-Vazquez M.A."/>
            <person name="Balasubrmanian S."/>
            <person name="Barry K."/>
            <person name="Bauer D."/>
            <person name="Boehm C.R."/>
            <person name="Briginshaw L."/>
            <person name="Caballero-Perez J."/>
            <person name="Catarino B."/>
            <person name="Chen F."/>
            <person name="Chiyoda S."/>
            <person name="Chovatia M."/>
            <person name="Davies K.M."/>
            <person name="Delmans M."/>
            <person name="Demura T."/>
            <person name="Dierschke T."/>
            <person name="Dolan L."/>
            <person name="Dorantes-Acosta A.E."/>
            <person name="Eklund D.M."/>
            <person name="Florent S.N."/>
            <person name="Flores-Sandoval E."/>
            <person name="Fujiyama A."/>
            <person name="Fukuzawa H."/>
            <person name="Galik B."/>
            <person name="Grimanelli D."/>
            <person name="Grimwood J."/>
            <person name="Grossniklaus U."/>
            <person name="Hamada T."/>
            <person name="Haseloff J."/>
            <person name="Hetherington A.J."/>
            <person name="Higo A."/>
            <person name="Hirakawa Y."/>
            <person name="Hundley H.N."/>
            <person name="Ikeda Y."/>
            <person name="Inoue K."/>
            <person name="Inoue S.I."/>
            <person name="Ishida S."/>
            <person name="Jia Q."/>
            <person name="Kakita M."/>
            <person name="Kanazawa T."/>
            <person name="Kawai Y."/>
            <person name="Kawashima T."/>
            <person name="Kennedy M."/>
            <person name="Kinose K."/>
            <person name="Kinoshita T."/>
            <person name="Kohara Y."/>
            <person name="Koide E."/>
            <person name="Komatsu K."/>
            <person name="Kopischke S."/>
            <person name="Kubo M."/>
            <person name="Kyozuka J."/>
            <person name="Lagercrantz U."/>
            <person name="Lin S.S."/>
            <person name="Lindquist E."/>
            <person name="Lipzen A.M."/>
            <person name="Lu C.W."/>
            <person name="De Luna E."/>
            <person name="Martienssen R.A."/>
            <person name="Minamino N."/>
            <person name="Mizutani M."/>
            <person name="Mizutani M."/>
            <person name="Mochizuki N."/>
            <person name="Monte I."/>
            <person name="Mosher R."/>
            <person name="Nagasaki H."/>
            <person name="Nakagami H."/>
            <person name="Naramoto S."/>
            <person name="Nishitani K."/>
            <person name="Ohtani M."/>
            <person name="Okamoto T."/>
            <person name="Okumura M."/>
            <person name="Phillips J."/>
            <person name="Pollak B."/>
            <person name="Reinders A."/>
            <person name="Rovekamp M."/>
            <person name="Sano R."/>
            <person name="Sawa S."/>
            <person name="Schmid M.W."/>
            <person name="Shirakawa M."/>
            <person name="Solano R."/>
            <person name="Spunde A."/>
            <person name="Suetsugu N."/>
            <person name="Sugano S."/>
            <person name="Sugiyama A."/>
            <person name="Sun R."/>
            <person name="Suzuki Y."/>
            <person name="Takenaka M."/>
            <person name="Takezawa D."/>
            <person name="Tomogane H."/>
            <person name="Tsuzuki M."/>
            <person name="Ueda T."/>
            <person name="Umeda M."/>
            <person name="Ward J.M."/>
            <person name="Watanabe Y."/>
            <person name="Yazaki K."/>
            <person name="Yokoyama R."/>
            <person name="Yoshitake Y."/>
            <person name="Yotsui I."/>
            <person name="Zachgo S."/>
            <person name="Schmutz J."/>
        </authorList>
    </citation>
    <scope>NUCLEOTIDE SEQUENCE [LARGE SCALE GENOMIC DNA]</scope>
    <source>
        <strain evidence="3">Tak-1</strain>
    </source>
</reference>
<feature type="compositionally biased region" description="Basic and acidic residues" evidence="1">
    <location>
        <begin position="261"/>
        <end position="282"/>
    </location>
</feature>
<dbReference type="EMBL" id="KZ772675">
    <property type="protein sequence ID" value="PTQ49300.1"/>
    <property type="molecule type" value="Genomic_DNA"/>
</dbReference>
<feature type="region of interest" description="Disordered" evidence="1">
    <location>
        <begin position="237"/>
        <end position="342"/>
    </location>
</feature>
<dbReference type="AlphaFoldDB" id="A0A2R6XT94"/>
<organism evidence="2 3">
    <name type="scientific">Marchantia polymorpha</name>
    <name type="common">Common liverwort</name>
    <name type="synonym">Marchantia aquatica</name>
    <dbReference type="NCBI Taxonomy" id="3197"/>
    <lineage>
        <taxon>Eukaryota</taxon>
        <taxon>Viridiplantae</taxon>
        <taxon>Streptophyta</taxon>
        <taxon>Embryophyta</taxon>
        <taxon>Marchantiophyta</taxon>
        <taxon>Marchantiopsida</taxon>
        <taxon>Marchantiidae</taxon>
        <taxon>Marchantiales</taxon>
        <taxon>Marchantiaceae</taxon>
        <taxon>Marchantia</taxon>
    </lineage>
</organism>